<protein>
    <submittedName>
        <fullName evidence="1">Uncharacterized protein</fullName>
    </submittedName>
</protein>
<proteinExistence type="predicted"/>
<dbReference type="EMBL" id="JBANQN010000011">
    <property type="protein sequence ID" value="KAK6776629.1"/>
    <property type="molecule type" value="Genomic_DNA"/>
</dbReference>
<dbReference type="AlphaFoldDB" id="A0AAN8SZ74"/>
<accession>A0AAN8SZ74</accession>
<reference evidence="1 2" key="1">
    <citation type="submission" date="2024-02" db="EMBL/GenBank/DDBJ databases">
        <title>de novo genome assembly of Solanum bulbocastanum strain 11H21.</title>
        <authorList>
            <person name="Hosaka A.J."/>
        </authorList>
    </citation>
    <scope>NUCLEOTIDE SEQUENCE [LARGE SCALE GENOMIC DNA]</scope>
    <source>
        <tissue evidence="1">Young leaves</tissue>
    </source>
</reference>
<comment type="caution">
    <text evidence="1">The sequence shown here is derived from an EMBL/GenBank/DDBJ whole genome shotgun (WGS) entry which is preliminary data.</text>
</comment>
<organism evidence="1 2">
    <name type="scientific">Solanum bulbocastanum</name>
    <name type="common">Wild potato</name>
    <dbReference type="NCBI Taxonomy" id="147425"/>
    <lineage>
        <taxon>Eukaryota</taxon>
        <taxon>Viridiplantae</taxon>
        <taxon>Streptophyta</taxon>
        <taxon>Embryophyta</taxon>
        <taxon>Tracheophyta</taxon>
        <taxon>Spermatophyta</taxon>
        <taxon>Magnoliopsida</taxon>
        <taxon>eudicotyledons</taxon>
        <taxon>Gunneridae</taxon>
        <taxon>Pentapetalae</taxon>
        <taxon>asterids</taxon>
        <taxon>lamiids</taxon>
        <taxon>Solanales</taxon>
        <taxon>Solanaceae</taxon>
        <taxon>Solanoideae</taxon>
        <taxon>Solaneae</taxon>
        <taxon>Solanum</taxon>
    </lineage>
</organism>
<keyword evidence="2" id="KW-1185">Reference proteome</keyword>
<sequence>MEKLRKTESEYRMKLKQNPFSDQCRTISSEFSFNWGFEKLCISFMEFGYNMITTRRKKEEHQFFQFFMVWFRWVEIRKNTVTSGEFSRRHVSSGEEVLFFDFRNIEKDWETLAVEQNNYIRDEMWSILMEIVGEEKEEEEKKM</sequence>
<name>A0AAN8SZ74_SOLBU</name>
<evidence type="ECO:0000313" key="2">
    <source>
        <dbReference type="Proteomes" id="UP001371456"/>
    </source>
</evidence>
<dbReference type="Proteomes" id="UP001371456">
    <property type="component" value="Unassembled WGS sequence"/>
</dbReference>
<gene>
    <name evidence="1" type="ORF">RDI58_027630</name>
</gene>
<evidence type="ECO:0000313" key="1">
    <source>
        <dbReference type="EMBL" id="KAK6776629.1"/>
    </source>
</evidence>